<comment type="subcellular location">
    <subcellularLocation>
        <location evidence="1 9">Cell membrane</location>
        <topology evidence="1 9">Lipid-anchor</topology>
        <orientation evidence="1 9">Cytoplasmic side</orientation>
    </subcellularLocation>
</comment>
<comment type="similarity">
    <text evidence="2 9">Belongs to the G protein gamma family.</text>
</comment>
<proteinExistence type="evidence at transcript level"/>
<dbReference type="PANTHER" id="PTHR13809">
    <property type="entry name" value="GUANINE NUCLEOTIDE-BINDING PROTEIN GAMMA SUBUNIT"/>
    <property type="match status" value="1"/>
</dbReference>
<reference evidence="11" key="1">
    <citation type="journal article" date="2012" name="Fish Shellfish Immunol.">
        <title>Identification of expressed genes in cDNA library of hemocytes from the RLO-challenged oyster, Crassostrea ariakensis Gould with special functional implication of three complement-related fragments (CaC1q1, CaC1q2 and CaC3).</title>
        <authorList>
            <person name="Xu T."/>
            <person name="Xie J."/>
            <person name="Li J."/>
            <person name="Luo M."/>
            <person name="Ye S."/>
            <person name="Wu X."/>
        </authorList>
    </citation>
    <scope>NUCLEOTIDE SEQUENCE</scope>
    <source>
        <tissue evidence="11">Hemocyte</tissue>
    </source>
</reference>
<dbReference type="InterPro" id="IPR001770">
    <property type="entry name" value="G-protein_gamma"/>
</dbReference>
<evidence type="ECO:0000256" key="1">
    <source>
        <dbReference type="ARBA" id="ARBA00004342"/>
    </source>
</evidence>
<evidence type="ECO:0000259" key="10">
    <source>
        <dbReference type="PROSITE" id="PS50058"/>
    </source>
</evidence>
<evidence type="ECO:0000256" key="4">
    <source>
        <dbReference type="ARBA" id="ARBA00022481"/>
    </source>
</evidence>
<dbReference type="Gene3D" id="4.10.260.10">
    <property type="entry name" value="Transducin (heterotrimeric G protein), gamma chain"/>
    <property type="match status" value="1"/>
</dbReference>
<dbReference type="InterPro" id="IPR015898">
    <property type="entry name" value="G-protein_gamma-like_dom"/>
</dbReference>
<dbReference type="InterPro" id="IPR036284">
    <property type="entry name" value="GGL_sf"/>
</dbReference>
<dbReference type="SMART" id="SM00224">
    <property type="entry name" value="GGL"/>
    <property type="match status" value="1"/>
</dbReference>
<evidence type="ECO:0000256" key="8">
    <source>
        <dbReference type="ARBA" id="ARBA00023289"/>
    </source>
</evidence>
<dbReference type="EMBL" id="JF919332">
    <property type="protein sequence ID" value="AEF33396.1"/>
    <property type="molecule type" value="mRNA"/>
</dbReference>
<dbReference type="PRINTS" id="PR00321">
    <property type="entry name" value="GPROTEING"/>
</dbReference>
<dbReference type="SUPFAM" id="SSF48670">
    <property type="entry name" value="Transducin (heterotrimeric G protein), gamma chain"/>
    <property type="match status" value="1"/>
</dbReference>
<evidence type="ECO:0000256" key="5">
    <source>
        <dbReference type="ARBA" id="ARBA00023136"/>
    </source>
</evidence>
<dbReference type="SMART" id="SM01224">
    <property type="entry name" value="G_gamma"/>
    <property type="match status" value="1"/>
</dbReference>
<keyword evidence="3 9" id="KW-1003">Cell membrane</keyword>
<evidence type="ECO:0000256" key="3">
    <source>
        <dbReference type="ARBA" id="ARBA00022475"/>
    </source>
</evidence>
<dbReference type="Pfam" id="PF00631">
    <property type="entry name" value="G-gamma"/>
    <property type="match status" value="1"/>
</dbReference>
<dbReference type="PROSITE" id="PS50058">
    <property type="entry name" value="G_PROTEIN_GAMMA"/>
    <property type="match status" value="1"/>
</dbReference>
<evidence type="ECO:0000256" key="6">
    <source>
        <dbReference type="ARBA" id="ARBA00023224"/>
    </source>
</evidence>
<keyword evidence="7 9" id="KW-0449">Lipoprotein</keyword>
<evidence type="ECO:0000256" key="9">
    <source>
        <dbReference type="RuleBase" id="RU004973"/>
    </source>
</evidence>
<comment type="subunit">
    <text evidence="9">G proteins are composed of 3 units; alpha, beta and gamma.</text>
</comment>
<dbReference type="GO" id="GO:0005834">
    <property type="term" value="C:heterotrimeric G-protein complex"/>
    <property type="evidence" value="ECO:0007669"/>
    <property type="project" value="InterPro"/>
</dbReference>
<evidence type="ECO:0000256" key="2">
    <source>
        <dbReference type="ARBA" id="ARBA00007431"/>
    </source>
</evidence>
<dbReference type="AlphaFoldDB" id="H9LIX9"/>
<feature type="domain" description="G protein gamma" evidence="10">
    <location>
        <begin position="1"/>
        <end position="66"/>
    </location>
</feature>
<sequence length="66" mass="7363">MSSQVQSLQKQLTQLRQEAGVNRIPVSEAIQDILSYTNQHAQDDALVIGVNQSENPFREPKPCSIL</sequence>
<dbReference type="GO" id="GO:0007186">
    <property type="term" value="P:G protein-coupled receptor signaling pathway"/>
    <property type="evidence" value="ECO:0007669"/>
    <property type="project" value="InterPro"/>
</dbReference>
<evidence type="ECO:0000256" key="7">
    <source>
        <dbReference type="ARBA" id="ARBA00023288"/>
    </source>
</evidence>
<comment type="function">
    <text evidence="9">Guanine nucleotide-binding proteins (G proteins) are involved as a modulator or transducer in various transmembrane signaling systems. The beta and gamma chains are required for the GTPase activity, for replacement of GDP by GTP, and for G protein-effector interaction.</text>
</comment>
<keyword evidence="5 9" id="KW-0472">Membrane</keyword>
<protein>
    <recommendedName>
        <fullName evidence="9">Guanine nucleotide-binding protein subunit gamma</fullName>
    </recommendedName>
</protein>
<dbReference type="CDD" id="cd00068">
    <property type="entry name" value="GGL"/>
    <property type="match status" value="1"/>
</dbReference>
<dbReference type="FunFam" id="4.10.260.10:FF:000001">
    <property type="entry name" value="Guanine nucleotide-binding protein subunit gamma"/>
    <property type="match status" value="1"/>
</dbReference>
<organism evidence="11">
    <name type="scientific">Crassostrea ariakensis</name>
    <name type="common">Suminoe oyster</name>
    <dbReference type="NCBI Taxonomy" id="3244846"/>
    <lineage>
        <taxon>Eukaryota</taxon>
        <taxon>Metazoa</taxon>
        <taxon>Spiralia</taxon>
        <taxon>Lophotrochozoa</taxon>
        <taxon>Mollusca</taxon>
        <taxon>Bivalvia</taxon>
        <taxon>Autobranchia</taxon>
        <taxon>Pteriomorphia</taxon>
        <taxon>Ostreida</taxon>
        <taxon>Ostreoidea</taxon>
        <taxon>Ostreidae</taxon>
        <taxon>Magallana</taxon>
    </lineage>
</organism>
<name>H9LIX9_CRAAR</name>
<accession>H9LIX9</accession>
<keyword evidence="4" id="KW-0488">Methylation</keyword>
<keyword evidence="6 9" id="KW-0807">Transducer</keyword>
<evidence type="ECO:0000313" key="11">
    <source>
        <dbReference type="EMBL" id="AEF33396.1"/>
    </source>
</evidence>
<keyword evidence="8" id="KW-0636">Prenylation</keyword>
<dbReference type="GO" id="GO:0031681">
    <property type="term" value="F:G-protein beta-subunit binding"/>
    <property type="evidence" value="ECO:0007669"/>
    <property type="project" value="InterPro"/>
</dbReference>